<feature type="chain" id="PRO_5003613234" evidence="3">
    <location>
        <begin position="23"/>
        <end position="295"/>
    </location>
</feature>
<evidence type="ECO:0000256" key="1">
    <source>
        <dbReference type="PIRSR" id="PIRSR605511-1"/>
    </source>
</evidence>
<keyword evidence="3" id="KW-0732">Signal</keyword>
<dbReference type="EMBL" id="CP003349">
    <property type="protein sequence ID" value="AFD05386.1"/>
    <property type="molecule type" value="Genomic_DNA"/>
</dbReference>
<comment type="cofactor">
    <cofactor evidence="2">
        <name>Zn(2+)</name>
        <dbReference type="ChEBI" id="CHEBI:29105"/>
    </cofactor>
    <text evidence="2">Binds 1 divalent metal cation per subunit.</text>
</comment>
<dbReference type="STRING" id="929556.Solca_0241"/>
<dbReference type="InterPro" id="IPR005511">
    <property type="entry name" value="SMP-30"/>
</dbReference>
<gene>
    <name evidence="5" type="ordered locus">Solca_0241</name>
</gene>
<name>H8KNX5_SOLCM</name>
<dbReference type="HOGENOM" id="CLU_036110_0_1_10"/>
<dbReference type="PANTHER" id="PTHR47572">
    <property type="entry name" value="LIPOPROTEIN-RELATED"/>
    <property type="match status" value="1"/>
</dbReference>
<dbReference type="Gene3D" id="2.120.10.30">
    <property type="entry name" value="TolB, C-terminal domain"/>
    <property type="match status" value="1"/>
</dbReference>
<proteinExistence type="predicted"/>
<feature type="domain" description="SMP-30/Gluconolactonase/LRE-like region" evidence="4">
    <location>
        <begin position="44"/>
        <end position="278"/>
    </location>
</feature>
<dbReference type="Proteomes" id="UP000007590">
    <property type="component" value="Chromosome"/>
</dbReference>
<evidence type="ECO:0000256" key="2">
    <source>
        <dbReference type="PIRSR" id="PIRSR605511-2"/>
    </source>
</evidence>
<dbReference type="Pfam" id="PF08450">
    <property type="entry name" value="SGL"/>
    <property type="match status" value="1"/>
</dbReference>
<accession>H8KNX5</accession>
<dbReference type="AlphaFoldDB" id="H8KNX5"/>
<dbReference type="OrthoDB" id="241638at2"/>
<keyword evidence="2" id="KW-0862">Zinc</keyword>
<protein>
    <submittedName>
        <fullName evidence="5">Gluconolactonase</fullName>
    </submittedName>
</protein>
<keyword evidence="6" id="KW-1185">Reference proteome</keyword>
<evidence type="ECO:0000259" key="4">
    <source>
        <dbReference type="Pfam" id="PF08450"/>
    </source>
</evidence>
<dbReference type="eggNOG" id="COG3386">
    <property type="taxonomic scope" value="Bacteria"/>
</dbReference>
<dbReference type="GO" id="GO:0046872">
    <property type="term" value="F:metal ion binding"/>
    <property type="evidence" value="ECO:0007669"/>
    <property type="project" value="UniProtKB-KW"/>
</dbReference>
<reference evidence="5" key="1">
    <citation type="submission" date="2012-02" db="EMBL/GenBank/DDBJ databases">
        <title>The complete genome of Solitalea canadensis DSM 3403.</title>
        <authorList>
            <consortium name="US DOE Joint Genome Institute (JGI-PGF)"/>
            <person name="Lucas S."/>
            <person name="Copeland A."/>
            <person name="Lapidus A."/>
            <person name="Glavina del Rio T."/>
            <person name="Dalin E."/>
            <person name="Tice H."/>
            <person name="Bruce D."/>
            <person name="Goodwin L."/>
            <person name="Pitluck S."/>
            <person name="Peters L."/>
            <person name="Ovchinnikova G."/>
            <person name="Lu M."/>
            <person name="Kyrpides N."/>
            <person name="Mavromatis K."/>
            <person name="Ivanova N."/>
            <person name="Brettin T."/>
            <person name="Detter J.C."/>
            <person name="Han C."/>
            <person name="Larimer F."/>
            <person name="Land M."/>
            <person name="Hauser L."/>
            <person name="Markowitz V."/>
            <person name="Cheng J.-F."/>
            <person name="Hugenholtz P."/>
            <person name="Woyke T."/>
            <person name="Wu D."/>
            <person name="Spring S."/>
            <person name="Schroeder M."/>
            <person name="Kopitz M."/>
            <person name="Brambilla E."/>
            <person name="Klenk H.-P."/>
            <person name="Eisen J.A."/>
        </authorList>
    </citation>
    <scope>NUCLEOTIDE SEQUENCE</scope>
    <source>
        <strain evidence="5">DSM 3403</strain>
    </source>
</reference>
<feature type="binding site" evidence="2">
    <location>
        <position position="174"/>
    </location>
    <ligand>
        <name>a divalent metal cation</name>
        <dbReference type="ChEBI" id="CHEBI:60240"/>
    </ligand>
</feature>
<organism evidence="5 6">
    <name type="scientific">Solitalea canadensis (strain ATCC 29591 / DSM 3403 / JCM 21819 / LMG 8368 / NBRC 15130 / NCIMB 12057 / USAM 9D)</name>
    <name type="common">Flexibacter canadensis</name>
    <dbReference type="NCBI Taxonomy" id="929556"/>
    <lineage>
        <taxon>Bacteria</taxon>
        <taxon>Pseudomonadati</taxon>
        <taxon>Bacteroidota</taxon>
        <taxon>Sphingobacteriia</taxon>
        <taxon>Sphingobacteriales</taxon>
        <taxon>Sphingobacteriaceae</taxon>
        <taxon>Solitalea</taxon>
    </lineage>
</organism>
<dbReference type="SUPFAM" id="SSF63829">
    <property type="entry name" value="Calcium-dependent phosphotriesterase"/>
    <property type="match status" value="1"/>
</dbReference>
<sequence length="295" mass="32257">MKKKFLLSIAILSVIGAMKCNAQGLETTVVQDLTEEHVFSQGIEGPAVDKAGNLYVVSFGKDGTIGIIKPGQKPELFIELPKGSTGNGIRFNKAGEMFVADYTGHNVLKINMKTKAVSVFAHEEKMTQPNDIAMSPSGILFASDPKWKDQTGQLWRIDKKGTVTLLEGNMGTTNGVEVSPDGKKLYVNESIQRNVWVYDLDKKGNISNKKLLYKFEDGGMDGMRCDKVGNLYIARYGKGEVAVLSPSGALIHTVKLKGKNPTNVTFGGPDRKTIYVTLQERGAVEYFRNSSAGRE</sequence>
<keyword evidence="2" id="KW-0479">Metal-binding</keyword>
<feature type="binding site" evidence="2">
    <location>
        <position position="221"/>
    </location>
    <ligand>
        <name>a divalent metal cation</name>
        <dbReference type="ChEBI" id="CHEBI:60240"/>
    </ligand>
</feature>
<feature type="active site" description="Proton donor/acceptor" evidence="1">
    <location>
        <position position="221"/>
    </location>
</feature>
<evidence type="ECO:0000313" key="5">
    <source>
        <dbReference type="EMBL" id="AFD05386.1"/>
    </source>
</evidence>
<dbReference type="PRINTS" id="PR01790">
    <property type="entry name" value="SMP30FAMILY"/>
</dbReference>
<feature type="binding site" evidence="2">
    <location>
        <position position="130"/>
    </location>
    <ligand>
        <name>substrate</name>
    </ligand>
</feature>
<dbReference type="InterPro" id="IPR013658">
    <property type="entry name" value="SGL"/>
</dbReference>
<dbReference type="PANTHER" id="PTHR47572:SF5">
    <property type="entry name" value="BLR2277 PROTEIN"/>
    <property type="match status" value="1"/>
</dbReference>
<dbReference type="InterPro" id="IPR011042">
    <property type="entry name" value="6-blade_b-propeller_TolB-like"/>
</dbReference>
<evidence type="ECO:0000256" key="3">
    <source>
        <dbReference type="SAM" id="SignalP"/>
    </source>
</evidence>
<dbReference type="KEGG" id="scn:Solca_0241"/>
<evidence type="ECO:0000313" key="6">
    <source>
        <dbReference type="Proteomes" id="UP000007590"/>
    </source>
</evidence>
<dbReference type="RefSeq" id="WP_014678614.1">
    <property type="nucleotide sequence ID" value="NC_017770.1"/>
</dbReference>
<feature type="signal peptide" evidence="3">
    <location>
        <begin position="1"/>
        <end position="22"/>
    </location>
</feature>
<dbReference type="InterPro" id="IPR051262">
    <property type="entry name" value="SMP-30/CGR1_Lactonase"/>
</dbReference>